<dbReference type="Pfam" id="PF01554">
    <property type="entry name" value="MatE"/>
    <property type="match status" value="1"/>
</dbReference>
<feature type="transmembrane region" description="Helical" evidence="6">
    <location>
        <begin position="88"/>
        <end position="111"/>
    </location>
</feature>
<dbReference type="InterPro" id="IPR050833">
    <property type="entry name" value="Poly_Biosynth_Transport"/>
</dbReference>
<feature type="transmembrane region" description="Helical" evidence="6">
    <location>
        <begin position="45"/>
        <end position="67"/>
    </location>
</feature>
<gene>
    <name evidence="7" type="ORF">E1I98_01980</name>
</gene>
<evidence type="ECO:0000313" key="7">
    <source>
        <dbReference type="EMBL" id="TDA75236.1"/>
    </source>
</evidence>
<dbReference type="InterPro" id="IPR002528">
    <property type="entry name" value="MATE_fam"/>
</dbReference>
<dbReference type="Proteomes" id="UP000294527">
    <property type="component" value="Unassembled WGS sequence"/>
</dbReference>
<dbReference type="RefSeq" id="WP_132140346.1">
    <property type="nucleotide sequence ID" value="NZ_CAXSRD010000014.1"/>
</dbReference>
<dbReference type="PANTHER" id="PTHR30250">
    <property type="entry name" value="PST FAMILY PREDICTED COLANIC ACID TRANSPORTER"/>
    <property type="match status" value="1"/>
</dbReference>
<feature type="transmembrane region" description="Helical" evidence="6">
    <location>
        <begin position="161"/>
        <end position="182"/>
    </location>
</feature>
<feature type="transmembrane region" description="Helical" evidence="6">
    <location>
        <begin position="188"/>
        <end position="206"/>
    </location>
</feature>
<feature type="transmembrane region" description="Helical" evidence="6">
    <location>
        <begin position="16"/>
        <end position="33"/>
    </location>
</feature>
<keyword evidence="4 6" id="KW-1133">Transmembrane helix</keyword>
<protein>
    <submittedName>
        <fullName evidence="7">Lipopolysaccharide biosynthesis protein</fullName>
    </submittedName>
</protein>
<accession>A0A4R4GF24</accession>
<evidence type="ECO:0000256" key="4">
    <source>
        <dbReference type="ARBA" id="ARBA00022989"/>
    </source>
</evidence>
<keyword evidence="5 6" id="KW-0472">Membrane</keyword>
<feature type="transmembrane region" description="Helical" evidence="6">
    <location>
        <begin position="349"/>
        <end position="371"/>
    </location>
</feature>
<feature type="transmembrane region" description="Helical" evidence="6">
    <location>
        <begin position="378"/>
        <end position="399"/>
    </location>
</feature>
<evidence type="ECO:0000256" key="3">
    <source>
        <dbReference type="ARBA" id="ARBA00022692"/>
    </source>
</evidence>
<evidence type="ECO:0000256" key="6">
    <source>
        <dbReference type="SAM" id="Phobius"/>
    </source>
</evidence>
<feature type="transmembrane region" description="Helical" evidence="6">
    <location>
        <begin position="405"/>
        <end position="425"/>
    </location>
</feature>
<evidence type="ECO:0000256" key="1">
    <source>
        <dbReference type="ARBA" id="ARBA00004651"/>
    </source>
</evidence>
<feature type="transmembrane region" description="Helical" evidence="6">
    <location>
        <begin position="437"/>
        <end position="460"/>
    </location>
</feature>
<dbReference type="GO" id="GO:0042910">
    <property type="term" value="F:xenobiotic transmembrane transporter activity"/>
    <property type="evidence" value="ECO:0007669"/>
    <property type="project" value="InterPro"/>
</dbReference>
<comment type="caution">
    <text evidence="7">The sequence shown here is derived from an EMBL/GenBank/DDBJ whole genome shotgun (WGS) entry which is preliminary data.</text>
</comment>
<dbReference type="AlphaFoldDB" id="A0A4R4GF24"/>
<feature type="transmembrane region" description="Helical" evidence="6">
    <location>
        <begin position="308"/>
        <end position="329"/>
    </location>
</feature>
<keyword evidence="3 6" id="KW-0812">Transmembrane</keyword>
<keyword evidence="2" id="KW-1003">Cell membrane</keyword>
<feature type="transmembrane region" description="Helical" evidence="6">
    <location>
        <begin position="466"/>
        <end position="489"/>
    </location>
</feature>
<sequence length="511" mass="56964">MASGDSSNKRIAKNTLLLYFRMVLIIIVGLYTSRVVLNTLGVSDYGIYNVVGGIVSMLAFLNSAMVAASQRFISFELGTDDSERLKKVFCTSVSIHIVLALIIFLIAETLGLWFVNTHLNIPAERMGAANWVYQCSILTLMLTVVSVPYNSCIVAHEHMKAFAYVSILEAVLKLLVVYLLLVGAVDKLVLYAILVAAVAFVIRIIYGIYCKRHFEECTYRFVLDRKLFKEMFAFAGWSIIGNLGFSMKDQGSNIILNLFFGTAVNAARGIAMQVNGIISNFSNNFTMALNPQITKQYAAGGTKASMELVYLGCRFSFFLLLMIVIPVFINMDYLLRLWLKTVPQYTPQFLMLALIAALVNVMASPVVTALQATGNIKVFQIVICVIMLCELPLAYLILACGGSPYQAMYPAVLVSFIGLFARFLILKKLIPTYRLRFFTFSIVLKNLFIAAVCLVTASYIKSMFDISFLSFVITSLIACSSTGLIIYLVGITNQERWAINKRIKNRILKIR</sequence>
<dbReference type="GO" id="GO:0005886">
    <property type="term" value="C:plasma membrane"/>
    <property type="evidence" value="ECO:0007669"/>
    <property type="project" value="UniProtKB-SubCell"/>
</dbReference>
<evidence type="ECO:0000256" key="2">
    <source>
        <dbReference type="ARBA" id="ARBA00022475"/>
    </source>
</evidence>
<proteinExistence type="predicted"/>
<feature type="transmembrane region" description="Helical" evidence="6">
    <location>
        <begin position="131"/>
        <end position="149"/>
    </location>
</feature>
<evidence type="ECO:0000256" key="5">
    <source>
        <dbReference type="ARBA" id="ARBA00023136"/>
    </source>
</evidence>
<organism evidence="7 8">
    <name type="scientific">Phocaeicola dorei</name>
    <dbReference type="NCBI Taxonomy" id="357276"/>
    <lineage>
        <taxon>Bacteria</taxon>
        <taxon>Pseudomonadati</taxon>
        <taxon>Bacteroidota</taxon>
        <taxon>Bacteroidia</taxon>
        <taxon>Bacteroidales</taxon>
        <taxon>Bacteroidaceae</taxon>
        <taxon>Phocaeicola</taxon>
    </lineage>
</organism>
<name>A0A4R4GF24_9BACT</name>
<dbReference type="EMBL" id="SLTU01000001">
    <property type="protein sequence ID" value="TDA75236.1"/>
    <property type="molecule type" value="Genomic_DNA"/>
</dbReference>
<evidence type="ECO:0000313" key="8">
    <source>
        <dbReference type="Proteomes" id="UP000294527"/>
    </source>
</evidence>
<comment type="subcellular location">
    <subcellularLocation>
        <location evidence="1">Cell membrane</location>
        <topology evidence="1">Multi-pass membrane protein</topology>
    </subcellularLocation>
</comment>
<dbReference type="PANTHER" id="PTHR30250:SF26">
    <property type="entry name" value="PSMA PROTEIN"/>
    <property type="match status" value="1"/>
</dbReference>
<reference evidence="7 8" key="1">
    <citation type="journal article" date="2019" name="Nat. Microbiol.">
        <title>Genomic variation and strain-specific functional adaptation in the human gut microbiome during early life.</title>
        <authorList>
            <person name="Vatanen T."/>
            <person name="Plichta D.R."/>
            <person name="Somani J."/>
            <person name="Munch P.C."/>
            <person name="Arthur T.D."/>
            <person name="Hall A.B."/>
            <person name="Rudolf S."/>
            <person name="Oakeley E.J."/>
            <person name="Ke X."/>
            <person name="Young R.A."/>
            <person name="Haiser H.J."/>
            <person name="Kolde R."/>
            <person name="Yassour M."/>
            <person name="Luopajarvi K."/>
            <person name="Siljander H."/>
            <person name="Virtanen S.M."/>
            <person name="Ilonen J."/>
            <person name="Uibo R."/>
            <person name="Tillmann V."/>
            <person name="Mokurov S."/>
            <person name="Dorshakova N."/>
            <person name="Porter J.A."/>
            <person name="McHardy A.C."/>
            <person name="Lahdesmaki H."/>
            <person name="Vlamakis H."/>
            <person name="Huttenhower C."/>
            <person name="Knip M."/>
            <person name="Xavier R.J."/>
        </authorList>
    </citation>
    <scope>NUCLEOTIDE SEQUENCE [LARGE SCALE GENOMIC DNA]</scope>
    <source>
        <strain evidence="7 8">RJX1047</strain>
    </source>
</reference>
<dbReference type="GO" id="GO:0015297">
    <property type="term" value="F:antiporter activity"/>
    <property type="evidence" value="ECO:0007669"/>
    <property type="project" value="InterPro"/>
</dbReference>